<dbReference type="PANTHER" id="PTHR45947">
    <property type="entry name" value="SULFOQUINOVOSYL TRANSFERASE SQD2"/>
    <property type="match status" value="1"/>
</dbReference>
<dbReference type="InterPro" id="IPR028098">
    <property type="entry name" value="Glyco_trans_4-like_N"/>
</dbReference>
<dbReference type="EMBL" id="CP036498">
    <property type="protein sequence ID" value="QUS38521.1"/>
    <property type="molecule type" value="Genomic_DNA"/>
</dbReference>
<reference evidence="4 5" key="1">
    <citation type="submission" date="2019-02" db="EMBL/GenBank/DDBJ databases">
        <title>Emended description of the genus Rhodopseudomonas and description of Rhodopseudomonas albus sp. nov., a non-phototrophic, heavy-metal-tolerant bacterium isolated from garden soil.</title>
        <authorList>
            <person name="Bao Z."/>
            <person name="Cao W.W."/>
            <person name="Sato Y."/>
            <person name="Nishizawa T."/>
            <person name="Zhao J."/>
            <person name="Guo Y."/>
            <person name="Ohta H."/>
        </authorList>
    </citation>
    <scope>NUCLEOTIDE SEQUENCE [LARGE SCALE GENOMIC DNA]</scope>
    <source>
        <strain evidence="4 5">SK50-23</strain>
    </source>
</reference>
<sequence>MRVAVVHDWLYTLGGAEQVLREILQCYPGADVFTLFDALTPEDRAKIGFEKARTSFLQRMPFIKTKHRAYLPLMPIAIEQFDLSGYDLVISSSYAVAKGVITGPNQLHVSYVHSPMRYAWDLQHAYLNESGYTAGIKSALARALLHRIRIWDVRTAHGPDAMLANSNFVAKRIKKVYGRDARVIYPPVTMSSLPKHLPVGEHFLAASRLVPYKKIEAVIQAFNLMPDQKLIVAGDGPEAERLKALANPNVSFAGFVSDTKLRELMATARAFVFAAEEDFGIIVVEAQSEGAPVLAFGRGGARETVSASPELRTGMFFDANEPAAIAECVRAFIAREDDFSRDVCRAHAQKFSAERFRTELMSFVNENMRNFTGERRRNTGGGDAAGPRRRWTDAERQAQRQSQP</sequence>
<evidence type="ECO:0000313" key="5">
    <source>
        <dbReference type="Proteomes" id="UP000682843"/>
    </source>
</evidence>
<dbReference type="Proteomes" id="UP000682843">
    <property type="component" value="Chromosome"/>
</dbReference>
<dbReference type="PANTHER" id="PTHR45947:SF3">
    <property type="entry name" value="SULFOQUINOVOSYL TRANSFERASE SQD2"/>
    <property type="match status" value="1"/>
</dbReference>
<gene>
    <name evidence="4" type="ORF">RPMA_06490</name>
</gene>
<keyword evidence="5" id="KW-1185">Reference proteome</keyword>
<evidence type="ECO:0000313" key="4">
    <source>
        <dbReference type="EMBL" id="QUS38521.1"/>
    </source>
</evidence>
<feature type="region of interest" description="Disordered" evidence="1">
    <location>
        <begin position="371"/>
        <end position="404"/>
    </location>
</feature>
<dbReference type="Pfam" id="PF00534">
    <property type="entry name" value="Glycos_transf_1"/>
    <property type="match status" value="1"/>
</dbReference>
<accession>A0ABX8A4D8</accession>
<evidence type="ECO:0000259" key="2">
    <source>
        <dbReference type="Pfam" id="PF00534"/>
    </source>
</evidence>
<feature type="domain" description="Glycosyltransferase subfamily 4-like N-terminal" evidence="3">
    <location>
        <begin position="14"/>
        <end position="188"/>
    </location>
</feature>
<name>A0ABX8A4D8_9BRAD</name>
<dbReference type="SUPFAM" id="SSF53756">
    <property type="entry name" value="UDP-Glycosyltransferase/glycogen phosphorylase"/>
    <property type="match status" value="1"/>
</dbReference>
<organism evidence="4 5">
    <name type="scientific">Tardiphaga alba</name>
    <dbReference type="NCBI Taxonomy" id="340268"/>
    <lineage>
        <taxon>Bacteria</taxon>
        <taxon>Pseudomonadati</taxon>
        <taxon>Pseudomonadota</taxon>
        <taxon>Alphaproteobacteria</taxon>
        <taxon>Hyphomicrobiales</taxon>
        <taxon>Nitrobacteraceae</taxon>
        <taxon>Tardiphaga</taxon>
    </lineage>
</organism>
<dbReference type="Pfam" id="PF13439">
    <property type="entry name" value="Glyco_transf_4"/>
    <property type="match status" value="1"/>
</dbReference>
<evidence type="ECO:0000256" key="1">
    <source>
        <dbReference type="SAM" id="MobiDB-lite"/>
    </source>
</evidence>
<protein>
    <submittedName>
        <fullName evidence="4">Glycosyltransferase family 4 protein</fullName>
    </submittedName>
</protein>
<dbReference type="Gene3D" id="3.40.50.2000">
    <property type="entry name" value="Glycogen Phosphorylase B"/>
    <property type="match status" value="2"/>
</dbReference>
<dbReference type="InterPro" id="IPR001296">
    <property type="entry name" value="Glyco_trans_1"/>
</dbReference>
<evidence type="ECO:0000259" key="3">
    <source>
        <dbReference type="Pfam" id="PF13439"/>
    </source>
</evidence>
<proteinExistence type="predicted"/>
<dbReference type="RefSeq" id="WP_211912058.1">
    <property type="nucleotide sequence ID" value="NZ_CP036498.1"/>
</dbReference>
<feature type="domain" description="Glycosyl transferase family 1" evidence="2">
    <location>
        <begin position="203"/>
        <end position="339"/>
    </location>
</feature>
<dbReference type="InterPro" id="IPR050194">
    <property type="entry name" value="Glycosyltransferase_grp1"/>
</dbReference>